<reference evidence="8 9" key="1">
    <citation type="submission" date="2015-09" db="EMBL/GenBank/DDBJ databases">
        <title>Spore heat resistance.</title>
        <authorList>
            <person name="Boekhorst J."/>
            <person name="Berendsen E.M."/>
            <person name="Wells-Bennik M.H."/>
            <person name="Kuipers O.P."/>
        </authorList>
    </citation>
    <scope>NUCLEOTIDE SEQUENCE [LARGE SCALE GENOMIC DNA]</scope>
    <source>
        <strain evidence="8 9">B4122</strain>
    </source>
</reference>
<evidence type="ECO:0000256" key="2">
    <source>
        <dbReference type="ARBA" id="ARBA00022448"/>
    </source>
</evidence>
<dbReference type="NCBIfam" id="TIGR00830">
    <property type="entry name" value="PTBA"/>
    <property type="match status" value="1"/>
</dbReference>
<dbReference type="Pfam" id="PF00358">
    <property type="entry name" value="PTS_EIIA_1"/>
    <property type="match status" value="1"/>
</dbReference>
<accession>A0AAP1H858</accession>
<organism evidence="8 9">
    <name type="scientific">Bacillus subtilis</name>
    <dbReference type="NCBI Taxonomy" id="1423"/>
    <lineage>
        <taxon>Bacteria</taxon>
        <taxon>Bacillati</taxon>
        <taxon>Bacillota</taxon>
        <taxon>Bacilli</taxon>
        <taxon>Bacillales</taxon>
        <taxon>Bacillaceae</taxon>
        <taxon>Bacillus</taxon>
    </lineage>
</organism>
<dbReference type="InterPro" id="IPR011055">
    <property type="entry name" value="Dup_hybrid_motif"/>
</dbReference>
<dbReference type="EMBL" id="LJZV01000012">
    <property type="protein sequence ID" value="KZD91454.1"/>
    <property type="molecule type" value="Genomic_DNA"/>
</dbReference>
<dbReference type="GO" id="GO:0016301">
    <property type="term" value="F:kinase activity"/>
    <property type="evidence" value="ECO:0007669"/>
    <property type="project" value="UniProtKB-KW"/>
</dbReference>
<evidence type="ECO:0000313" key="9">
    <source>
        <dbReference type="Proteomes" id="UP000076442"/>
    </source>
</evidence>
<proteinExistence type="predicted"/>
<evidence type="ECO:0000256" key="4">
    <source>
        <dbReference type="ARBA" id="ARBA00022679"/>
    </source>
</evidence>
<evidence type="ECO:0000256" key="1">
    <source>
        <dbReference type="ARBA" id="ARBA00004496"/>
    </source>
</evidence>
<comment type="caution">
    <text evidence="8">The sequence shown here is derived from an EMBL/GenBank/DDBJ whole genome shotgun (WGS) entry which is preliminary data.</text>
</comment>
<gene>
    <name evidence="8" type="ORF">B4122_2096</name>
</gene>
<keyword evidence="6" id="KW-0418">Kinase</keyword>
<dbReference type="InterPro" id="IPR050890">
    <property type="entry name" value="PTS_EIIA_component"/>
</dbReference>
<evidence type="ECO:0000256" key="5">
    <source>
        <dbReference type="ARBA" id="ARBA00022683"/>
    </source>
</evidence>
<dbReference type="InterPro" id="IPR001127">
    <property type="entry name" value="PTS_EIIA_1_perm"/>
</dbReference>
<evidence type="ECO:0000256" key="6">
    <source>
        <dbReference type="ARBA" id="ARBA00022777"/>
    </source>
</evidence>
<keyword evidence="2" id="KW-0813">Transport</keyword>
<dbReference type="SUPFAM" id="SSF51261">
    <property type="entry name" value="Duplicated hybrid motif"/>
    <property type="match status" value="1"/>
</dbReference>
<keyword evidence="3" id="KW-0762">Sugar transport</keyword>
<dbReference type="Proteomes" id="UP000076442">
    <property type="component" value="Unassembled WGS sequence"/>
</dbReference>
<protein>
    <submittedName>
        <fullName evidence="8">PTS system glucose-specific IIA component</fullName>
    </submittedName>
</protein>
<dbReference type="GO" id="GO:0009401">
    <property type="term" value="P:phosphoenolpyruvate-dependent sugar phosphotransferase system"/>
    <property type="evidence" value="ECO:0007669"/>
    <property type="project" value="UniProtKB-KW"/>
</dbReference>
<dbReference type="AlphaFoldDB" id="A0AAP1H858"/>
<dbReference type="FunFam" id="2.70.70.10:FF:000001">
    <property type="entry name" value="PTS system glucose-specific IIA component"/>
    <property type="match status" value="1"/>
</dbReference>
<evidence type="ECO:0000256" key="3">
    <source>
        <dbReference type="ARBA" id="ARBA00022597"/>
    </source>
</evidence>
<keyword evidence="5" id="KW-0598">Phosphotransferase system</keyword>
<feature type="domain" description="PTS EIIA type-1" evidence="7">
    <location>
        <begin position="53"/>
        <end position="157"/>
    </location>
</feature>
<evidence type="ECO:0000313" key="8">
    <source>
        <dbReference type="EMBL" id="KZD91454.1"/>
    </source>
</evidence>
<dbReference type="PROSITE" id="PS00371">
    <property type="entry name" value="PTS_EIIA_TYPE_1_HIS"/>
    <property type="match status" value="1"/>
</dbReference>
<sequence length="185" mass="19709">MVNEGITVEVNEKGENTLLKKLFGMGKTQEKVTEEVIYSPADGTVMDLSDVPDPVFSQKMMGEGIAVEPSSGEIVSPAEGEVIQIFHTKHAVGIRTRSGIELLIHVGLETVNMNGEGFTAHIKEGDKVKVGDPLITCDLELIKEKASSTVIPIVIMNGEAVGSIVPAGEKAARKGESKLLTIKAK</sequence>
<dbReference type="PROSITE" id="PS51093">
    <property type="entry name" value="PTS_EIIA_TYPE_1"/>
    <property type="match status" value="1"/>
</dbReference>
<comment type="subcellular location">
    <subcellularLocation>
        <location evidence="1">Cytoplasm</location>
    </subcellularLocation>
</comment>
<name>A0AAP1H858_BACIU</name>
<dbReference type="GO" id="GO:0005737">
    <property type="term" value="C:cytoplasm"/>
    <property type="evidence" value="ECO:0007669"/>
    <property type="project" value="UniProtKB-SubCell"/>
</dbReference>
<keyword evidence="4" id="KW-0808">Transferase</keyword>
<dbReference type="PANTHER" id="PTHR45008:SF1">
    <property type="entry name" value="PTS SYSTEM GLUCOSE-SPECIFIC EIIA COMPONENT"/>
    <property type="match status" value="1"/>
</dbReference>
<dbReference type="PANTHER" id="PTHR45008">
    <property type="entry name" value="PTS SYSTEM GLUCOSE-SPECIFIC EIIA COMPONENT"/>
    <property type="match status" value="1"/>
</dbReference>
<dbReference type="Gene3D" id="2.70.70.10">
    <property type="entry name" value="Glucose Permease (Domain IIA)"/>
    <property type="match status" value="1"/>
</dbReference>
<evidence type="ECO:0000259" key="7">
    <source>
        <dbReference type="PROSITE" id="PS51093"/>
    </source>
</evidence>